<sequence>MKIKGVNFGNWLVLEKWMSPELFEGIDAEDEVWLNRVMDQTEKEALLKQHRDTYITEKDFKQVADWGLNLVRLPVPFFVFGDRTPYAGCIEYVDKAFDWAEKYGVQILVDLHTVPGSQNGYDNGGIIGVCKWCKKPEEVKFALSVLERLAQRYGERRGLYGIEVLNEPISRLVYMTAPSTGKARDREEAKGSSYVPMKFLKPFYIEAYKRLRAILPEEKTIVFHDGFRLGAWKDFFKKAGMKNVVIDTHIYISAMENMLPLHFLPVYKIYVWYNMRVIKKTARWTPVIVGEWNIVNKRALILAEKEKDAGRQKQICRMEHWKIEDMERKAWESSAGWIYWNYRLHKDTDCDDAWKNIRNTLDGWDFTRTVAHGWWRELYDEQ</sequence>
<evidence type="ECO:0000313" key="11">
    <source>
        <dbReference type="EMBL" id="EET61174.1"/>
    </source>
</evidence>
<dbReference type="EMBL" id="ACCL02000007">
    <property type="protein sequence ID" value="EET61174.1"/>
    <property type="molecule type" value="Genomic_DNA"/>
</dbReference>
<evidence type="ECO:0000256" key="7">
    <source>
        <dbReference type="ARBA" id="ARBA00036824"/>
    </source>
</evidence>
<evidence type="ECO:0000256" key="3">
    <source>
        <dbReference type="ARBA" id="ARBA00022729"/>
    </source>
</evidence>
<dbReference type="PANTHER" id="PTHR31297:SF1">
    <property type="entry name" value="GLUCAN 1,3-BETA-GLUCOSIDASE I_II-RELATED"/>
    <property type="match status" value="1"/>
</dbReference>
<keyword evidence="2" id="KW-0964">Secreted</keyword>
<keyword evidence="3" id="KW-0732">Signal</keyword>
<keyword evidence="4 9" id="KW-0378">Hydrolase</keyword>
<comment type="caution">
    <text evidence="11">The sequence shown here is derived from an EMBL/GenBank/DDBJ whole genome shotgun (WGS) entry which is preliminary data.</text>
</comment>
<dbReference type="EC" id="3.2.1.58" evidence="8"/>
<dbReference type="GO" id="GO:0009986">
    <property type="term" value="C:cell surface"/>
    <property type="evidence" value="ECO:0007669"/>
    <property type="project" value="TreeGrafter"/>
</dbReference>
<dbReference type="GO" id="GO:0009251">
    <property type="term" value="P:glucan catabolic process"/>
    <property type="evidence" value="ECO:0007669"/>
    <property type="project" value="TreeGrafter"/>
</dbReference>
<dbReference type="InterPro" id="IPR050386">
    <property type="entry name" value="Glycosyl_hydrolase_5"/>
</dbReference>
<keyword evidence="12" id="KW-1185">Reference proteome</keyword>
<dbReference type="GO" id="GO:0071555">
    <property type="term" value="P:cell wall organization"/>
    <property type="evidence" value="ECO:0007669"/>
    <property type="project" value="UniProtKB-KW"/>
</dbReference>
<evidence type="ECO:0000256" key="6">
    <source>
        <dbReference type="ARBA" id="ARBA00023316"/>
    </source>
</evidence>
<evidence type="ECO:0000256" key="9">
    <source>
        <dbReference type="RuleBase" id="RU361153"/>
    </source>
</evidence>
<accession>C6LDX0</accession>
<dbReference type="GO" id="GO:0004338">
    <property type="term" value="F:glucan exo-1,3-beta-glucosidase activity"/>
    <property type="evidence" value="ECO:0007669"/>
    <property type="project" value="UniProtKB-EC"/>
</dbReference>
<name>C6LDX0_9FIRM</name>
<dbReference type="STRING" id="168384.SAMN05660368_01134"/>
<dbReference type="OrthoDB" id="9800475at2"/>
<comment type="subcellular location">
    <subcellularLocation>
        <location evidence="1">Secreted</location>
    </subcellularLocation>
</comment>
<dbReference type="InterPro" id="IPR017853">
    <property type="entry name" value="GH"/>
</dbReference>
<dbReference type="AlphaFoldDB" id="C6LDX0"/>
<dbReference type="InterPro" id="IPR001547">
    <property type="entry name" value="Glyco_hydro_5"/>
</dbReference>
<reference evidence="11" key="1">
    <citation type="submission" date="2009-07" db="EMBL/GenBank/DDBJ databases">
        <authorList>
            <person name="Weinstock G."/>
            <person name="Sodergren E."/>
            <person name="Clifton S."/>
            <person name="Fulton L."/>
            <person name="Fulton B."/>
            <person name="Courtney L."/>
            <person name="Fronick C."/>
            <person name="Harrison M."/>
            <person name="Strong C."/>
            <person name="Farmer C."/>
            <person name="Delahaunty K."/>
            <person name="Markovic C."/>
            <person name="Hall O."/>
            <person name="Minx P."/>
            <person name="Tomlinson C."/>
            <person name="Mitreva M."/>
            <person name="Nelson J."/>
            <person name="Hou S."/>
            <person name="Wollam A."/>
            <person name="Pepin K.H."/>
            <person name="Johnson M."/>
            <person name="Bhonagiri V."/>
            <person name="Nash W.E."/>
            <person name="Warren W."/>
            <person name="Chinwalla A."/>
            <person name="Mardis E.R."/>
            <person name="Wilson R.K."/>
        </authorList>
    </citation>
    <scope>NUCLEOTIDE SEQUENCE [LARGE SCALE GENOMIC DNA]</scope>
    <source>
        <strain evidence="11">DSM 14469</strain>
    </source>
</reference>
<feature type="domain" description="Glycoside hydrolase family 5" evidence="10">
    <location>
        <begin position="53"/>
        <end position="341"/>
    </location>
</feature>
<organism evidence="11 12">
    <name type="scientific">Marvinbryantia formatexigens DSM 14469</name>
    <dbReference type="NCBI Taxonomy" id="478749"/>
    <lineage>
        <taxon>Bacteria</taxon>
        <taxon>Bacillati</taxon>
        <taxon>Bacillota</taxon>
        <taxon>Clostridia</taxon>
        <taxon>Lachnospirales</taxon>
        <taxon>Lachnospiraceae</taxon>
        <taxon>Marvinbryantia</taxon>
    </lineage>
</organism>
<keyword evidence="5 9" id="KW-0326">Glycosidase</keyword>
<evidence type="ECO:0000313" key="12">
    <source>
        <dbReference type="Proteomes" id="UP000005561"/>
    </source>
</evidence>
<dbReference type="PANTHER" id="PTHR31297">
    <property type="entry name" value="GLUCAN ENDO-1,6-BETA-GLUCOSIDASE B"/>
    <property type="match status" value="1"/>
</dbReference>
<gene>
    <name evidence="11" type="ORF">BRYFOR_06819</name>
</gene>
<evidence type="ECO:0000259" key="10">
    <source>
        <dbReference type="Pfam" id="PF00150"/>
    </source>
</evidence>
<evidence type="ECO:0000256" key="5">
    <source>
        <dbReference type="ARBA" id="ARBA00023295"/>
    </source>
</evidence>
<evidence type="ECO:0000256" key="4">
    <source>
        <dbReference type="ARBA" id="ARBA00022801"/>
    </source>
</evidence>
<protein>
    <recommendedName>
        <fullName evidence="8">glucan 1,3-beta-glucosidase</fullName>
        <ecNumber evidence="8">3.2.1.58</ecNumber>
    </recommendedName>
</protein>
<evidence type="ECO:0000256" key="2">
    <source>
        <dbReference type="ARBA" id="ARBA00022525"/>
    </source>
</evidence>
<comment type="similarity">
    <text evidence="9">Belongs to the glycosyl hydrolase 5 (cellulase A) family.</text>
</comment>
<comment type="catalytic activity">
    <reaction evidence="7">
        <text>Successive hydrolysis of beta-D-glucose units from the non-reducing ends of (1-&gt;3)-beta-D-glucans, releasing alpha-glucose.</text>
        <dbReference type="EC" id="3.2.1.58"/>
    </reaction>
</comment>
<dbReference type="Gene3D" id="3.20.20.80">
    <property type="entry name" value="Glycosidases"/>
    <property type="match status" value="1"/>
</dbReference>
<keyword evidence="6" id="KW-0961">Cell wall biogenesis/degradation</keyword>
<dbReference type="GO" id="GO:0005576">
    <property type="term" value="C:extracellular region"/>
    <property type="evidence" value="ECO:0007669"/>
    <property type="project" value="UniProtKB-SubCell"/>
</dbReference>
<dbReference type="eggNOG" id="COG2730">
    <property type="taxonomic scope" value="Bacteria"/>
</dbReference>
<dbReference type="SUPFAM" id="SSF51445">
    <property type="entry name" value="(Trans)glycosidases"/>
    <property type="match status" value="1"/>
</dbReference>
<evidence type="ECO:0000256" key="8">
    <source>
        <dbReference type="ARBA" id="ARBA00038929"/>
    </source>
</evidence>
<dbReference type="Pfam" id="PF00150">
    <property type="entry name" value="Cellulase"/>
    <property type="match status" value="1"/>
</dbReference>
<dbReference type="RefSeq" id="WP_006861612.1">
    <property type="nucleotide sequence ID" value="NZ_ACCL02000007.1"/>
</dbReference>
<evidence type="ECO:0000256" key="1">
    <source>
        <dbReference type="ARBA" id="ARBA00004613"/>
    </source>
</evidence>
<proteinExistence type="inferred from homology"/>
<dbReference type="Proteomes" id="UP000005561">
    <property type="component" value="Unassembled WGS sequence"/>
</dbReference>